<proteinExistence type="inferred from homology"/>
<evidence type="ECO:0000256" key="16">
    <source>
        <dbReference type="ARBA" id="ARBA00043760"/>
    </source>
</evidence>
<comment type="catalytic activity">
    <reaction evidence="19">
        <text>O-phospho-L-seryl-[protein] + H2O = L-seryl-[protein] + phosphate</text>
        <dbReference type="Rhea" id="RHEA:20629"/>
        <dbReference type="Rhea" id="RHEA-COMP:9863"/>
        <dbReference type="Rhea" id="RHEA-COMP:11604"/>
        <dbReference type="ChEBI" id="CHEBI:15377"/>
        <dbReference type="ChEBI" id="CHEBI:29999"/>
        <dbReference type="ChEBI" id="CHEBI:43474"/>
        <dbReference type="ChEBI" id="CHEBI:83421"/>
        <dbReference type="EC" id="3.1.3.16"/>
    </reaction>
    <physiologicalReaction direction="left-to-right" evidence="19">
        <dbReference type="Rhea" id="RHEA:20630"/>
    </physiologicalReaction>
</comment>
<evidence type="ECO:0000256" key="2">
    <source>
        <dbReference type="ARBA" id="ARBA00004496"/>
    </source>
</evidence>
<evidence type="ECO:0000256" key="1">
    <source>
        <dbReference type="ARBA" id="ARBA00004487"/>
    </source>
</evidence>
<dbReference type="SUPFAM" id="SSF49562">
    <property type="entry name" value="C2 domain (Calcium/lipid-binding domain, CaLB)"/>
    <property type="match status" value="1"/>
</dbReference>
<keyword evidence="10" id="KW-0443">Lipid metabolism</keyword>
<evidence type="ECO:0000256" key="4">
    <source>
        <dbReference type="ARBA" id="ARBA00013015"/>
    </source>
</evidence>
<evidence type="ECO:0000256" key="15">
    <source>
        <dbReference type="ARBA" id="ARBA00043734"/>
    </source>
</evidence>
<evidence type="ECO:0000256" key="10">
    <source>
        <dbReference type="ARBA" id="ARBA00023098"/>
    </source>
</evidence>
<evidence type="ECO:0000313" key="25">
    <source>
        <dbReference type="EMBL" id="KAG9390748.1"/>
    </source>
</evidence>
<evidence type="ECO:0000256" key="21">
    <source>
        <dbReference type="ARBA" id="ARBA00051341"/>
    </source>
</evidence>
<evidence type="ECO:0000256" key="8">
    <source>
        <dbReference type="ARBA" id="ARBA00022801"/>
    </source>
</evidence>
<dbReference type="OrthoDB" id="16692at2759"/>
<dbReference type="PROSITE" id="PS51182">
    <property type="entry name" value="C2_TENSIN"/>
    <property type="match status" value="1"/>
</dbReference>
<evidence type="ECO:0000256" key="19">
    <source>
        <dbReference type="ARBA" id="ARBA00047986"/>
    </source>
</evidence>
<dbReference type="GO" id="GO:0042995">
    <property type="term" value="C:cell projection"/>
    <property type="evidence" value="ECO:0007669"/>
    <property type="project" value="UniProtKB-ARBA"/>
</dbReference>
<dbReference type="GO" id="GO:0004722">
    <property type="term" value="F:protein serine/threonine phosphatase activity"/>
    <property type="evidence" value="ECO:0007669"/>
    <property type="project" value="UniProtKB-EC"/>
</dbReference>
<dbReference type="SUPFAM" id="SSF52799">
    <property type="entry name" value="(Phosphotyrosine protein) phosphatases II"/>
    <property type="match status" value="1"/>
</dbReference>
<accession>A0A8J6AQ96</accession>
<feature type="domain" description="Tyrosine specific protein phosphatases" evidence="22">
    <location>
        <begin position="124"/>
        <end position="175"/>
    </location>
</feature>
<dbReference type="GO" id="GO:0006629">
    <property type="term" value="P:lipid metabolic process"/>
    <property type="evidence" value="ECO:0007669"/>
    <property type="project" value="UniProtKB-KW"/>
</dbReference>
<comment type="caution">
    <text evidence="25">The sequence shown here is derived from an EMBL/GenBank/DDBJ whole genome shotgun (WGS) entry which is preliminary data.</text>
</comment>
<dbReference type="InterPro" id="IPR029021">
    <property type="entry name" value="Prot-tyrosine_phosphatase-like"/>
</dbReference>
<sequence length="344" mass="38379">MQAKLRKLVSKKKRRLVIDGFDLDMAYVTPNIVAMGFPSTGREAIFRNPLSHLKGYLDSKHGSHYKVYNLCSEASRQYPATVFDGRVAYFPFDDHNAPPFFMIEDCVKDMHAWLQKDPENVCCVHCKAGKGRTGVMICAYMLYSGYWTKAVDSLKFYGAARTKNQKGVTIPSQTRYIHYFERYLTRSTAPSLLALRLKSVSLTGLPKKYSKFSIVILVNTFEVYRSPMTVAPKAGQPREVPLSGKEIMLCGDAKFVIYGQHGWRGKKKVCATAWVHTAFVRGGAVTLTKPEIDKACKDKKHKKWPEETKLCLYFDTAGSGAGTGLGRGGSLLSLGPRLVPPLAV</sequence>
<evidence type="ECO:0000256" key="18">
    <source>
        <dbReference type="ARBA" id="ARBA00044309"/>
    </source>
</evidence>
<dbReference type="PROSITE" id="PS50056">
    <property type="entry name" value="TYR_PHOSPHATASE_2"/>
    <property type="match status" value="1"/>
</dbReference>
<feature type="domain" description="C2 tensin-type" evidence="24">
    <location>
        <begin position="192"/>
        <end position="317"/>
    </location>
</feature>
<gene>
    <name evidence="25" type="ORF">J8273_7001</name>
</gene>
<dbReference type="SMART" id="SM01301">
    <property type="entry name" value="PTPlike_phytase"/>
    <property type="match status" value="1"/>
</dbReference>
<comment type="catalytic activity">
    <reaction evidence="16">
        <text>a 1,2-diacyl-sn-glycero-3-phospho-(1D-myo-inositol-3,4,5-trisphosphate) + H2O = a 1,2-diacyl-sn-glycero-3-phospho-(1D-myo-inositol-4,5-bisphosphate) + phosphate</text>
        <dbReference type="Rhea" id="RHEA:25017"/>
        <dbReference type="ChEBI" id="CHEBI:15377"/>
        <dbReference type="ChEBI" id="CHEBI:43474"/>
        <dbReference type="ChEBI" id="CHEBI:57836"/>
        <dbReference type="ChEBI" id="CHEBI:58456"/>
        <dbReference type="EC" id="3.1.3.67"/>
    </reaction>
    <physiologicalReaction direction="left-to-right" evidence="16">
        <dbReference type="Rhea" id="RHEA:25018"/>
    </physiologicalReaction>
</comment>
<evidence type="ECO:0000256" key="13">
    <source>
        <dbReference type="ARBA" id="ARBA00034268"/>
    </source>
</evidence>
<keyword evidence="26" id="KW-1185">Reference proteome</keyword>
<dbReference type="EC" id="3.1.3.67" evidence="4"/>
<evidence type="ECO:0000259" key="23">
    <source>
        <dbReference type="PROSITE" id="PS51181"/>
    </source>
</evidence>
<dbReference type="CDD" id="cd14509">
    <property type="entry name" value="PTP_PTEN"/>
    <property type="match status" value="1"/>
</dbReference>
<comment type="catalytic activity">
    <reaction evidence="20">
        <text>O-phospho-L-threonyl-[protein] + H2O = L-threonyl-[protein] + phosphate</text>
        <dbReference type="Rhea" id="RHEA:47004"/>
        <dbReference type="Rhea" id="RHEA-COMP:11060"/>
        <dbReference type="Rhea" id="RHEA-COMP:11605"/>
        <dbReference type="ChEBI" id="CHEBI:15377"/>
        <dbReference type="ChEBI" id="CHEBI:30013"/>
        <dbReference type="ChEBI" id="CHEBI:43474"/>
        <dbReference type="ChEBI" id="CHEBI:61977"/>
        <dbReference type="EC" id="3.1.3.16"/>
    </reaction>
    <physiologicalReaction direction="left-to-right" evidence="20">
        <dbReference type="Rhea" id="RHEA:47005"/>
    </physiologicalReaction>
</comment>
<comment type="catalytic activity">
    <reaction evidence="15">
        <text>1D-myo-inositol 1,3,4,5-tetrakisphosphate + H2O = 1D-myo-inositol 1,4,5-trisphosphate + phosphate</text>
        <dbReference type="Rhea" id="RHEA:77155"/>
        <dbReference type="ChEBI" id="CHEBI:15377"/>
        <dbReference type="ChEBI" id="CHEBI:43474"/>
        <dbReference type="ChEBI" id="CHEBI:57895"/>
        <dbReference type="ChEBI" id="CHEBI:203600"/>
    </reaction>
    <physiologicalReaction direction="left-to-right" evidence="15">
        <dbReference type="Rhea" id="RHEA:77156"/>
    </physiologicalReaction>
</comment>
<protein>
    <recommendedName>
        <fullName evidence="14">Phosphatidylinositol 3,4,5-trisphosphate 3-phosphatase and dual-specificity protein phosphatase PTEN</fullName>
        <ecNumber evidence="6">3.1.3.16</ecNumber>
        <ecNumber evidence="5">3.1.3.48</ecNumber>
        <ecNumber evidence="4">3.1.3.67</ecNumber>
    </recommendedName>
    <alternativeName>
        <fullName evidence="18">Inositol polyphosphate 3-phosphatase</fullName>
    </alternativeName>
</protein>
<evidence type="ECO:0000256" key="5">
    <source>
        <dbReference type="ARBA" id="ARBA00013064"/>
    </source>
</evidence>
<keyword evidence="8" id="KW-0378">Hydrolase</keyword>
<dbReference type="PROSITE" id="PS00383">
    <property type="entry name" value="TYR_PHOSPHATASE_1"/>
    <property type="match status" value="1"/>
</dbReference>
<keyword evidence="7" id="KW-0963">Cytoplasm</keyword>
<organism evidence="25 26">
    <name type="scientific">Carpediemonas membranifera</name>
    <dbReference type="NCBI Taxonomy" id="201153"/>
    <lineage>
        <taxon>Eukaryota</taxon>
        <taxon>Metamonada</taxon>
        <taxon>Carpediemonas-like organisms</taxon>
        <taxon>Carpediemonas</taxon>
    </lineage>
</organism>
<dbReference type="GO" id="GO:0004725">
    <property type="term" value="F:protein tyrosine phosphatase activity"/>
    <property type="evidence" value="ECO:0007669"/>
    <property type="project" value="UniProtKB-EC"/>
</dbReference>
<comment type="catalytic activity">
    <reaction evidence="12">
        <text>1,2-dihexadecanoyl-sn-glycero-3-phospho-(1D-myo-inositol-3,4,5-trisphosphate) + H2O = 1,2-dihexadecanoyl-sn-glycero-3-phospho-(1D-myo-inositol-4,5-bisphosphate) + phosphate</text>
        <dbReference type="Rhea" id="RHEA:43560"/>
        <dbReference type="ChEBI" id="CHEBI:15377"/>
        <dbReference type="ChEBI" id="CHEBI:43474"/>
        <dbReference type="ChEBI" id="CHEBI:83420"/>
        <dbReference type="ChEBI" id="CHEBI:83423"/>
    </reaction>
    <physiologicalReaction direction="left-to-right" evidence="12">
        <dbReference type="Rhea" id="RHEA:43561"/>
    </physiologicalReaction>
</comment>
<dbReference type="EC" id="3.1.3.48" evidence="5"/>
<dbReference type="EMBL" id="JAHDYR010000062">
    <property type="protein sequence ID" value="KAG9390748.1"/>
    <property type="molecule type" value="Genomic_DNA"/>
</dbReference>
<dbReference type="Gene3D" id="3.90.190.10">
    <property type="entry name" value="Protein tyrosine phosphatase superfamily"/>
    <property type="match status" value="1"/>
</dbReference>
<feature type="domain" description="Phosphatase tensin-type" evidence="23">
    <location>
        <begin position="14"/>
        <end position="187"/>
    </location>
</feature>
<dbReference type="GO" id="GO:0016314">
    <property type="term" value="F:phosphatidylinositol-3,4,5-trisphosphate 3-phosphatase activity"/>
    <property type="evidence" value="ECO:0007669"/>
    <property type="project" value="UniProtKB-EC"/>
</dbReference>
<evidence type="ECO:0000259" key="22">
    <source>
        <dbReference type="PROSITE" id="PS50056"/>
    </source>
</evidence>
<keyword evidence="9" id="KW-0904">Protein phosphatase</keyword>
<comment type="similarity">
    <text evidence="3">Belongs to the PTEN phosphatase protein family.</text>
</comment>
<evidence type="ECO:0000256" key="6">
    <source>
        <dbReference type="ARBA" id="ARBA00013081"/>
    </source>
</evidence>
<evidence type="ECO:0000256" key="17">
    <source>
        <dbReference type="ARBA" id="ARBA00043762"/>
    </source>
</evidence>
<evidence type="ECO:0000256" key="20">
    <source>
        <dbReference type="ARBA" id="ARBA00048832"/>
    </source>
</evidence>
<dbReference type="GO" id="GO:0050793">
    <property type="term" value="P:regulation of developmental process"/>
    <property type="evidence" value="ECO:0007669"/>
    <property type="project" value="UniProtKB-ARBA"/>
</dbReference>
<dbReference type="InterPro" id="IPR000387">
    <property type="entry name" value="Tyr_Pase_dom"/>
</dbReference>
<dbReference type="Pfam" id="PF10409">
    <property type="entry name" value="PTEN_C2"/>
    <property type="match status" value="1"/>
</dbReference>
<dbReference type="PANTHER" id="PTHR12305">
    <property type="entry name" value="PHOSPHATASE WITH HOMOLOGY TO TENSIN"/>
    <property type="match status" value="1"/>
</dbReference>
<comment type="subcellular location">
    <subcellularLocation>
        <location evidence="1">Cell projection</location>
        <location evidence="1">Neuron projection</location>
    </subcellularLocation>
    <subcellularLocation>
        <location evidence="2">Cytoplasm</location>
    </subcellularLocation>
</comment>
<dbReference type="PROSITE" id="PS51181">
    <property type="entry name" value="PPASE_TENSIN"/>
    <property type="match status" value="1"/>
</dbReference>
<evidence type="ECO:0000313" key="26">
    <source>
        <dbReference type="Proteomes" id="UP000717585"/>
    </source>
</evidence>
<evidence type="ECO:0000256" key="3">
    <source>
        <dbReference type="ARBA" id="ARBA00007881"/>
    </source>
</evidence>
<dbReference type="GO" id="GO:0005829">
    <property type="term" value="C:cytosol"/>
    <property type="evidence" value="ECO:0007669"/>
    <property type="project" value="TreeGrafter"/>
</dbReference>
<dbReference type="InterPro" id="IPR003595">
    <property type="entry name" value="Tyr_Pase_cat"/>
</dbReference>
<dbReference type="Gene3D" id="2.60.40.1110">
    <property type="match status" value="1"/>
</dbReference>
<dbReference type="AlphaFoldDB" id="A0A8J6AQ96"/>
<evidence type="ECO:0000256" key="14">
    <source>
        <dbReference type="ARBA" id="ARBA00034338"/>
    </source>
</evidence>
<dbReference type="InterPro" id="IPR035892">
    <property type="entry name" value="C2_domain_sf"/>
</dbReference>
<evidence type="ECO:0000259" key="24">
    <source>
        <dbReference type="PROSITE" id="PS51182"/>
    </source>
</evidence>
<dbReference type="EC" id="3.1.3.16" evidence="6"/>
<dbReference type="InterPro" id="IPR045101">
    <property type="entry name" value="PTP_PTEN"/>
</dbReference>
<dbReference type="Pfam" id="PF22785">
    <property type="entry name" value="Tc-R-P"/>
    <property type="match status" value="1"/>
</dbReference>
<dbReference type="Proteomes" id="UP000717585">
    <property type="component" value="Unassembled WGS sequence"/>
</dbReference>
<dbReference type="SMART" id="SM01326">
    <property type="entry name" value="PTEN_C2"/>
    <property type="match status" value="1"/>
</dbReference>
<comment type="catalytic activity">
    <reaction evidence="17">
        <text>1D-myo-inositol 1,3,4,5,6-pentakisphosphate + H2O = 1D-myo-inositol 1,4,5,6-tetrakisphosphate + phosphate</text>
        <dbReference type="Rhea" id="RHEA:77143"/>
        <dbReference type="ChEBI" id="CHEBI:15377"/>
        <dbReference type="ChEBI" id="CHEBI:43474"/>
        <dbReference type="ChEBI" id="CHEBI:57627"/>
        <dbReference type="ChEBI" id="CHEBI:57733"/>
    </reaction>
    <physiologicalReaction direction="left-to-right" evidence="17">
        <dbReference type="Rhea" id="RHEA:77144"/>
    </physiologicalReaction>
</comment>
<evidence type="ECO:0000256" key="9">
    <source>
        <dbReference type="ARBA" id="ARBA00022912"/>
    </source>
</evidence>
<evidence type="ECO:0000256" key="11">
    <source>
        <dbReference type="ARBA" id="ARBA00023273"/>
    </source>
</evidence>
<keyword evidence="11" id="KW-0966">Cell projection</keyword>
<evidence type="ECO:0000256" key="12">
    <source>
        <dbReference type="ARBA" id="ARBA00034256"/>
    </source>
</evidence>
<reference evidence="25" key="1">
    <citation type="submission" date="2021-05" db="EMBL/GenBank/DDBJ databases">
        <title>A free-living protist that lacks canonical eukaryotic 1 DNA replication and segregation systems.</title>
        <authorList>
            <person name="Salas-Leiva D.E."/>
            <person name="Tromer E.C."/>
            <person name="Curtis B.A."/>
            <person name="Jerlstrom-Hultqvist J."/>
            <person name="Kolisko M."/>
            <person name="Yi Z."/>
            <person name="Salas-Leiva J.S."/>
            <person name="Gallot-Lavallee L."/>
            <person name="Kops G.J.P.L."/>
            <person name="Archibald J.M."/>
            <person name="Simpson A.G.B."/>
            <person name="Roger A.J."/>
        </authorList>
    </citation>
    <scope>NUCLEOTIDE SEQUENCE</scope>
    <source>
        <strain evidence="25">BICM</strain>
    </source>
</reference>
<dbReference type="SMART" id="SM00404">
    <property type="entry name" value="PTPc_motif"/>
    <property type="match status" value="1"/>
</dbReference>
<dbReference type="InterPro" id="IPR014020">
    <property type="entry name" value="Tensin_C2-dom"/>
</dbReference>
<name>A0A8J6AQ96_9EUKA</name>
<comment type="catalytic activity">
    <reaction evidence="21">
        <text>O-phospho-L-tyrosyl-[protein] + H2O = L-tyrosyl-[protein] + phosphate</text>
        <dbReference type="Rhea" id="RHEA:10684"/>
        <dbReference type="Rhea" id="RHEA-COMP:10136"/>
        <dbReference type="Rhea" id="RHEA-COMP:20101"/>
        <dbReference type="ChEBI" id="CHEBI:15377"/>
        <dbReference type="ChEBI" id="CHEBI:43474"/>
        <dbReference type="ChEBI" id="CHEBI:46858"/>
        <dbReference type="ChEBI" id="CHEBI:61978"/>
        <dbReference type="EC" id="3.1.3.48"/>
    </reaction>
    <physiologicalReaction direction="left-to-right" evidence="21">
        <dbReference type="Rhea" id="RHEA:10685"/>
    </physiologicalReaction>
</comment>
<evidence type="ECO:0000256" key="7">
    <source>
        <dbReference type="ARBA" id="ARBA00022490"/>
    </source>
</evidence>
<dbReference type="InterPro" id="IPR029023">
    <property type="entry name" value="Tensin_phosphatase"/>
</dbReference>
<dbReference type="PANTHER" id="PTHR12305:SF81">
    <property type="entry name" value="PHOSPHATIDYLINOSITOL 3,4,5-TRISPHOSPHATE 3-PHOSPHATASE AND DUAL-SPECIFICITY PROTEIN PHOSPHATASE PTEN"/>
    <property type="match status" value="1"/>
</dbReference>
<dbReference type="InterPro" id="IPR016130">
    <property type="entry name" value="Tyr_Pase_AS"/>
</dbReference>
<comment type="catalytic activity">
    <reaction evidence="13">
        <text>1,2-dioctanoyl-sn-glycero-3-phospho-(1D-myo-inositol-3,4,5-trisphosphate) + H2O = 1,2-dioctanoyl-sn-glycero-3-phospho-(1D-myo-inositol-4,5-bisphosphate) + phosphate</text>
        <dbReference type="Rhea" id="RHEA:43552"/>
        <dbReference type="ChEBI" id="CHEBI:15377"/>
        <dbReference type="ChEBI" id="CHEBI:43474"/>
        <dbReference type="ChEBI" id="CHEBI:83416"/>
        <dbReference type="ChEBI" id="CHEBI:83419"/>
    </reaction>
    <physiologicalReaction direction="left-to-right" evidence="13">
        <dbReference type="Rhea" id="RHEA:43553"/>
    </physiologicalReaction>
</comment>
<dbReference type="InterPro" id="IPR051281">
    <property type="entry name" value="Dual-spec_lipid-protein_phosph"/>
</dbReference>